<evidence type="ECO:0000259" key="8">
    <source>
        <dbReference type="SMART" id="SM01166"/>
    </source>
</evidence>
<dbReference type="SMART" id="SM01167">
    <property type="entry name" value="DUF1900"/>
    <property type="match status" value="1"/>
</dbReference>
<name>A0AA39IH57_9BILA</name>
<dbReference type="SMART" id="SM00320">
    <property type="entry name" value="WD40"/>
    <property type="match status" value="2"/>
</dbReference>
<feature type="compositionally biased region" description="Acidic residues" evidence="6">
    <location>
        <begin position="85"/>
        <end position="126"/>
    </location>
</feature>
<evidence type="ECO:0000313" key="9">
    <source>
        <dbReference type="EMBL" id="KAK0424282.1"/>
    </source>
</evidence>
<dbReference type="AlphaFoldDB" id="A0AA39IH57"/>
<evidence type="ECO:0000256" key="3">
    <source>
        <dbReference type="PROSITE-ProRule" id="PRU00221"/>
    </source>
</evidence>
<comment type="caution">
    <text evidence="9">The sequence shown here is derived from an EMBL/GenBank/DDBJ whole genome shotgun (WGS) entry which is preliminary data.</text>
</comment>
<keyword evidence="10" id="KW-1185">Reference proteome</keyword>
<dbReference type="EMBL" id="JAUCMV010000001">
    <property type="protein sequence ID" value="KAK0424282.1"/>
    <property type="molecule type" value="Genomic_DNA"/>
</dbReference>
<dbReference type="InterPro" id="IPR036322">
    <property type="entry name" value="WD40_repeat_dom_sf"/>
</dbReference>
<sequence length="1070" mass="119936">MAKEDEKCVASDEEMRSGSEEEEDEEEESSEDEDEEEQKPPVEMLVTNRSRRSTAGNKMAQLMREAIEEQAKDDFYKTTYNGLFLEDDQTEDQEFQEPVESDGDEVDSDFDRSEDDQDEESEAEPVDEQKPKKKKAYEDARNKSKKWVMARMGGATVPANVVSEKQQQQLMKEAEKTEKENVESLKKYEKFELEKKKKREKAMTKHRVKPPFSKFSSSAAKTVLTVPEIPKFEKTSKPAIKSICAVTGAPARYFDPVTNLPYSTPEAFKIIRKSYFDFLTTIKENPEVDAYLSNQWTRLGRYVKRLSALKMAPVQDDFRKHSRFRHVFGRAAKRQEWYDSGIGHAIVAAVNPKMIAVSVEVPAGGLVQVAKLDALGKYTAEGLAKITDHTGLVVDLKWDKFNDNVLATASSDTTVKIWHIDDSLKVRHLRTLDAHSRRVSAIEWHNTVDSLLLSAGMDSVIVLWDVENDDILFRIEDAPSTSLDFSPSSSHFIATVRTGVAGGLLNVYNSRTGALTGSAPLAHDGMMLLRAVFVTDSLVVTTGNGKNNRRQLALYKLESFTDFHLATLVDIDGSSGLLTPLVDPDLLLVYIAGKGDANIRFYEVHDSPASISYLGESHGTKSQTTVCAIPKRAVNTEECEIMRLYRVAAENLLIEPHSFIVPRRADTFQSDLYPRTRGAVAALTLKEWLYGMERPPVLIDLRSNPQITTSKPVEIRAVGDTVKLVKADRNNDRKFQFLAQVSKVDYREISERDDYEELKKIEEVRQKLVSSASDSNGNNLSDSVENPAGEDVETSEALHTTVDESLNAISSTQVSTRGHSTQDSDHEHLVDISLSHFSEMGAAPLASADDEFDDDDLMKEPQRRDASRSPRREERVVEEAASEPKVFIELEVPKKTPVKKKQKTLPGGRVELIKIESSPEVKPKIPKARTPRKKTPKKAVDKKRAVSEKSLSLGSPSVTATPPSTTRSLQLLEEDTASTISADSKILVNVVCQLEKELAKSAEKCEQFAKIIEVQQQDIDSLRYEIGWKDSRIEFLQHELSKMQTIEAVVEATHHIHEGEQSDPEHMGID</sequence>
<feature type="domain" description="DUF1899" evidence="8">
    <location>
        <begin position="317"/>
        <end position="376"/>
    </location>
</feature>
<feature type="domain" description="Vps72/YL1 C-terminal" evidence="7">
    <location>
        <begin position="242"/>
        <end position="271"/>
    </location>
</feature>
<dbReference type="InterPro" id="IPR001680">
    <property type="entry name" value="WD40_rpt"/>
</dbReference>
<dbReference type="Gene3D" id="2.130.10.10">
    <property type="entry name" value="YVTN repeat-like/Quinoprotein amine dehydrogenase"/>
    <property type="match status" value="1"/>
</dbReference>
<evidence type="ECO:0000259" key="7">
    <source>
        <dbReference type="SMART" id="SM00993"/>
    </source>
</evidence>
<dbReference type="InterPro" id="IPR015048">
    <property type="entry name" value="DUF1899"/>
</dbReference>
<comment type="similarity">
    <text evidence="4">Belongs to the WD repeat coronin family.</text>
</comment>
<dbReference type="PANTHER" id="PTHR10856">
    <property type="entry name" value="CORONIN"/>
    <property type="match status" value="1"/>
</dbReference>
<feature type="coiled-coil region" evidence="5">
    <location>
        <begin position="160"/>
        <end position="194"/>
    </location>
</feature>
<dbReference type="PROSITE" id="PS00678">
    <property type="entry name" value="WD_REPEATS_1"/>
    <property type="match status" value="1"/>
</dbReference>
<feature type="repeat" description="WD" evidence="3">
    <location>
        <begin position="432"/>
        <end position="474"/>
    </location>
</feature>
<gene>
    <name evidence="9" type="ORF">QR680_008590</name>
</gene>
<dbReference type="SMART" id="SM01166">
    <property type="entry name" value="DUF1899"/>
    <property type="match status" value="1"/>
</dbReference>
<reference evidence="9" key="1">
    <citation type="submission" date="2023-06" db="EMBL/GenBank/DDBJ databases">
        <title>Genomic analysis of the entomopathogenic nematode Steinernema hermaphroditum.</title>
        <authorList>
            <person name="Schwarz E.M."/>
            <person name="Heppert J.K."/>
            <person name="Baniya A."/>
            <person name="Schwartz H.T."/>
            <person name="Tan C.-H."/>
            <person name="Antoshechkin I."/>
            <person name="Sternberg P.W."/>
            <person name="Goodrich-Blair H."/>
            <person name="Dillman A.R."/>
        </authorList>
    </citation>
    <scope>NUCLEOTIDE SEQUENCE</scope>
    <source>
        <strain evidence="9">PS9179</strain>
        <tissue evidence="9">Whole animal</tissue>
    </source>
</reference>
<keyword evidence="5" id="KW-0175">Coiled coil</keyword>
<dbReference type="Pfam" id="PF16300">
    <property type="entry name" value="WD40_4"/>
    <property type="match status" value="1"/>
</dbReference>
<dbReference type="PROSITE" id="PS50294">
    <property type="entry name" value="WD_REPEATS_REGION"/>
    <property type="match status" value="2"/>
</dbReference>
<feature type="compositionally biased region" description="Basic and acidic residues" evidence="6">
    <location>
        <begin position="858"/>
        <end position="878"/>
    </location>
</feature>
<evidence type="ECO:0000256" key="6">
    <source>
        <dbReference type="SAM" id="MobiDB-lite"/>
    </source>
</evidence>
<dbReference type="SUPFAM" id="SSF50978">
    <property type="entry name" value="WD40 repeat-like"/>
    <property type="match status" value="1"/>
</dbReference>
<feature type="region of interest" description="Disordered" evidence="6">
    <location>
        <begin position="917"/>
        <end position="964"/>
    </location>
</feature>
<organism evidence="9 10">
    <name type="scientific">Steinernema hermaphroditum</name>
    <dbReference type="NCBI Taxonomy" id="289476"/>
    <lineage>
        <taxon>Eukaryota</taxon>
        <taxon>Metazoa</taxon>
        <taxon>Ecdysozoa</taxon>
        <taxon>Nematoda</taxon>
        <taxon>Chromadorea</taxon>
        <taxon>Rhabditida</taxon>
        <taxon>Tylenchina</taxon>
        <taxon>Panagrolaimomorpha</taxon>
        <taxon>Strongyloidoidea</taxon>
        <taxon>Steinernematidae</taxon>
        <taxon>Steinernema</taxon>
    </lineage>
</organism>
<accession>A0AA39IH57</accession>
<evidence type="ECO:0000256" key="5">
    <source>
        <dbReference type="SAM" id="Coils"/>
    </source>
</evidence>
<feature type="repeat" description="WD" evidence="3">
    <location>
        <begin position="386"/>
        <end position="428"/>
    </location>
</feature>
<feature type="compositionally biased region" description="Basic residues" evidence="6">
    <location>
        <begin position="924"/>
        <end position="937"/>
    </location>
</feature>
<feature type="compositionally biased region" description="Basic and acidic residues" evidence="6">
    <location>
        <begin position="938"/>
        <end position="947"/>
    </location>
</feature>
<dbReference type="PROSITE" id="PS50082">
    <property type="entry name" value="WD_REPEATS_2"/>
    <property type="match status" value="2"/>
</dbReference>
<dbReference type="InterPro" id="IPR019775">
    <property type="entry name" value="WD40_repeat_CS"/>
</dbReference>
<evidence type="ECO:0000313" key="10">
    <source>
        <dbReference type="Proteomes" id="UP001175271"/>
    </source>
</evidence>
<feature type="region of interest" description="Disordered" evidence="6">
    <location>
        <begin position="846"/>
        <end position="879"/>
    </location>
</feature>
<feature type="region of interest" description="Disordered" evidence="6">
    <location>
        <begin position="83"/>
        <end position="145"/>
    </location>
</feature>
<keyword evidence="2 4" id="KW-0677">Repeat</keyword>
<dbReference type="Pfam" id="PF08953">
    <property type="entry name" value="DUF1899"/>
    <property type="match status" value="1"/>
</dbReference>
<feature type="compositionally biased region" description="Low complexity" evidence="6">
    <location>
        <begin position="955"/>
        <end position="964"/>
    </location>
</feature>
<dbReference type="InterPro" id="IPR015943">
    <property type="entry name" value="WD40/YVTN_repeat-like_dom_sf"/>
</dbReference>
<feature type="region of interest" description="Disordered" evidence="6">
    <location>
        <begin position="769"/>
        <end position="796"/>
    </location>
</feature>
<dbReference type="InterPro" id="IPR015505">
    <property type="entry name" value="Coronin"/>
</dbReference>
<dbReference type="InterPro" id="IPR046757">
    <property type="entry name" value="YL1_N"/>
</dbReference>
<feature type="compositionally biased region" description="Acidic residues" evidence="6">
    <location>
        <begin position="20"/>
        <end position="37"/>
    </location>
</feature>
<dbReference type="Proteomes" id="UP001175271">
    <property type="component" value="Unassembled WGS sequence"/>
</dbReference>
<proteinExistence type="inferred from homology"/>
<feature type="region of interest" description="Disordered" evidence="6">
    <location>
        <begin position="1"/>
        <end position="65"/>
    </location>
</feature>
<feature type="compositionally biased region" description="Polar residues" evidence="6">
    <location>
        <begin position="769"/>
        <end position="784"/>
    </location>
</feature>
<dbReference type="Pfam" id="PF08265">
    <property type="entry name" value="YL1_C"/>
    <property type="match status" value="1"/>
</dbReference>
<feature type="compositionally biased region" description="Acidic residues" evidence="6">
    <location>
        <begin position="848"/>
        <end position="857"/>
    </location>
</feature>
<dbReference type="Pfam" id="PF05764">
    <property type="entry name" value="YL1"/>
    <property type="match status" value="2"/>
</dbReference>
<evidence type="ECO:0000256" key="4">
    <source>
        <dbReference type="RuleBase" id="RU280818"/>
    </source>
</evidence>
<dbReference type="PANTHER" id="PTHR10856:SF44">
    <property type="entry name" value="CORONIN"/>
    <property type="match status" value="1"/>
</dbReference>
<keyword evidence="1 3" id="KW-0853">WD repeat</keyword>
<protein>
    <recommendedName>
        <fullName evidence="4">Coronin</fullName>
    </recommendedName>
</protein>
<evidence type="ECO:0000256" key="1">
    <source>
        <dbReference type="ARBA" id="ARBA00022574"/>
    </source>
</evidence>
<dbReference type="InterPro" id="IPR013272">
    <property type="entry name" value="Vps72/YL1_C"/>
</dbReference>
<dbReference type="Pfam" id="PF00400">
    <property type="entry name" value="WD40"/>
    <property type="match status" value="2"/>
</dbReference>
<dbReference type="GO" id="GO:0051015">
    <property type="term" value="F:actin filament binding"/>
    <property type="evidence" value="ECO:0007669"/>
    <property type="project" value="TreeGrafter"/>
</dbReference>
<dbReference type="SMART" id="SM00993">
    <property type="entry name" value="YL1_C"/>
    <property type="match status" value="1"/>
</dbReference>
<feature type="compositionally biased region" description="Basic and acidic residues" evidence="6">
    <location>
        <begin position="1"/>
        <end position="19"/>
    </location>
</feature>
<evidence type="ECO:0000256" key="2">
    <source>
        <dbReference type="ARBA" id="ARBA00022737"/>
    </source>
</evidence>